<comment type="caution">
    <text evidence="2">The sequence shown here is derived from an EMBL/GenBank/DDBJ whole genome shotgun (WGS) entry which is preliminary data.</text>
</comment>
<evidence type="ECO:0000313" key="3">
    <source>
        <dbReference type="Proteomes" id="UP000075230"/>
    </source>
</evidence>
<feature type="region of interest" description="Disordered" evidence="1">
    <location>
        <begin position="1"/>
        <end position="32"/>
    </location>
</feature>
<sequence>MKTTKKSASQEPASGEALGDLGHEDPDAPRSTHWARIITGPRWVKLWLRTSGRVELLGTRGGAPLGLGAPLGSRGCARGDSGTLTEQNYN</sequence>
<feature type="compositionally biased region" description="Low complexity" evidence="1">
    <location>
        <begin position="66"/>
        <end position="75"/>
    </location>
</feature>
<dbReference type="AlphaFoldDB" id="A0A146FKS1"/>
<dbReference type="Proteomes" id="UP000075230">
    <property type="component" value="Unassembled WGS sequence"/>
</dbReference>
<reference evidence="3" key="2">
    <citation type="submission" date="2016-02" db="EMBL/GenBank/DDBJ databases">
        <title>Genome sequencing of Aspergillus luchuensis NBRC 4314.</title>
        <authorList>
            <person name="Yamada O."/>
        </authorList>
    </citation>
    <scope>NUCLEOTIDE SEQUENCE [LARGE SCALE GENOMIC DNA]</scope>
    <source>
        <strain evidence="3">RIB 2604</strain>
    </source>
</reference>
<evidence type="ECO:0000256" key="1">
    <source>
        <dbReference type="SAM" id="MobiDB-lite"/>
    </source>
</evidence>
<dbReference type="EMBL" id="BCWF01000020">
    <property type="protein sequence ID" value="GAT25761.1"/>
    <property type="molecule type" value="Genomic_DNA"/>
</dbReference>
<feature type="region of interest" description="Disordered" evidence="1">
    <location>
        <begin position="59"/>
        <end position="90"/>
    </location>
</feature>
<protein>
    <submittedName>
        <fullName evidence="2">GABA permease GabA</fullName>
    </submittedName>
</protein>
<feature type="compositionally biased region" description="Basic and acidic residues" evidence="1">
    <location>
        <begin position="21"/>
        <end position="30"/>
    </location>
</feature>
<name>A0A146FKS1_ASPKA</name>
<evidence type="ECO:0000313" key="2">
    <source>
        <dbReference type="EMBL" id="GAT25761.1"/>
    </source>
</evidence>
<proteinExistence type="predicted"/>
<gene>
    <name evidence="2" type="ORF">RIB2604_02003380</name>
</gene>
<organism evidence="2 3">
    <name type="scientific">Aspergillus kawachii</name>
    <name type="common">White koji mold</name>
    <name type="synonym">Aspergillus awamori var. kawachi</name>
    <dbReference type="NCBI Taxonomy" id="1069201"/>
    <lineage>
        <taxon>Eukaryota</taxon>
        <taxon>Fungi</taxon>
        <taxon>Dikarya</taxon>
        <taxon>Ascomycota</taxon>
        <taxon>Pezizomycotina</taxon>
        <taxon>Eurotiomycetes</taxon>
        <taxon>Eurotiomycetidae</taxon>
        <taxon>Eurotiales</taxon>
        <taxon>Aspergillaceae</taxon>
        <taxon>Aspergillus</taxon>
        <taxon>Aspergillus subgen. Circumdati</taxon>
    </lineage>
</organism>
<accession>A0A146FKS1</accession>
<reference evidence="2 3" key="1">
    <citation type="journal article" date="2016" name="DNA Res.">
        <title>Genome sequence of Aspergillus luchuensis NBRC 4314.</title>
        <authorList>
            <person name="Yamada O."/>
            <person name="Machida M."/>
            <person name="Hosoyama A."/>
            <person name="Goto M."/>
            <person name="Takahashi T."/>
            <person name="Futagami T."/>
            <person name="Yamagata Y."/>
            <person name="Takeuchi M."/>
            <person name="Kobayashi T."/>
            <person name="Koike H."/>
            <person name="Abe K."/>
            <person name="Asai K."/>
            <person name="Arita M."/>
            <person name="Fujita N."/>
            <person name="Fukuda K."/>
            <person name="Higa K."/>
            <person name="Horikawa H."/>
            <person name="Ishikawa T."/>
            <person name="Jinno K."/>
            <person name="Kato Y."/>
            <person name="Kirimura K."/>
            <person name="Mizutani O."/>
            <person name="Nakasone K."/>
            <person name="Sano M."/>
            <person name="Shiraishi Y."/>
            <person name="Tsukahara M."/>
            <person name="Gomi K."/>
        </authorList>
    </citation>
    <scope>NUCLEOTIDE SEQUENCE [LARGE SCALE GENOMIC DNA]</scope>
    <source>
        <strain evidence="2 3">RIB 2604</strain>
    </source>
</reference>
<feature type="compositionally biased region" description="Polar residues" evidence="1">
    <location>
        <begin position="1"/>
        <end position="12"/>
    </location>
</feature>